<dbReference type="InterPro" id="IPR045864">
    <property type="entry name" value="aa-tRNA-synth_II/BPL/LPL"/>
</dbReference>
<dbReference type="Gene3D" id="3.30.390.50">
    <property type="entry name" value="CO dehydrogenase flavoprotein, C-terminal domain"/>
    <property type="match status" value="1"/>
</dbReference>
<dbReference type="EMBL" id="VDMD01000002">
    <property type="protein sequence ID" value="TRM67499.1"/>
    <property type="molecule type" value="Genomic_DNA"/>
</dbReference>
<dbReference type="Pfam" id="PF21948">
    <property type="entry name" value="LplA-B_cat"/>
    <property type="match status" value="1"/>
</dbReference>
<evidence type="ECO:0000256" key="2">
    <source>
        <dbReference type="ARBA" id="ARBA00005085"/>
    </source>
</evidence>
<dbReference type="GO" id="GO:0017118">
    <property type="term" value="F:lipoyltransferase activity"/>
    <property type="evidence" value="ECO:0007669"/>
    <property type="project" value="TreeGrafter"/>
</dbReference>
<dbReference type="OrthoDB" id="201621at2759"/>
<dbReference type="GO" id="GO:0009249">
    <property type="term" value="P:protein lipoylation"/>
    <property type="evidence" value="ECO:0007669"/>
    <property type="project" value="InterPro"/>
</dbReference>
<evidence type="ECO:0000313" key="7">
    <source>
        <dbReference type="Proteomes" id="UP000320762"/>
    </source>
</evidence>
<dbReference type="CDD" id="cd16443">
    <property type="entry name" value="LplA"/>
    <property type="match status" value="1"/>
</dbReference>
<gene>
    <name evidence="6" type="ORF">BD626DRAFT_101742</name>
</gene>
<dbReference type="AlphaFoldDB" id="A0A550CRV1"/>
<dbReference type="InterPro" id="IPR004143">
    <property type="entry name" value="BPL_LPL_catalytic"/>
</dbReference>
<evidence type="ECO:0000256" key="3">
    <source>
        <dbReference type="ARBA" id="ARBA00008242"/>
    </source>
</evidence>
<reference evidence="6 7" key="1">
    <citation type="journal article" date="2019" name="New Phytol.">
        <title>Comparative genomics reveals unique wood-decay strategies and fruiting body development in the Schizophyllaceae.</title>
        <authorList>
            <person name="Almasi E."/>
            <person name="Sahu N."/>
            <person name="Krizsan K."/>
            <person name="Balint B."/>
            <person name="Kovacs G.M."/>
            <person name="Kiss B."/>
            <person name="Cseklye J."/>
            <person name="Drula E."/>
            <person name="Henrissat B."/>
            <person name="Nagy I."/>
            <person name="Chovatia M."/>
            <person name="Adam C."/>
            <person name="LaButti K."/>
            <person name="Lipzen A."/>
            <person name="Riley R."/>
            <person name="Grigoriev I.V."/>
            <person name="Nagy L.G."/>
        </authorList>
    </citation>
    <scope>NUCLEOTIDE SEQUENCE [LARGE SCALE GENOMIC DNA]</scope>
    <source>
        <strain evidence="6 7">NL-1724</strain>
    </source>
</reference>
<keyword evidence="7" id="KW-1185">Reference proteome</keyword>
<dbReference type="STRING" id="97359.A0A550CRV1"/>
<dbReference type="GO" id="GO:0005739">
    <property type="term" value="C:mitochondrion"/>
    <property type="evidence" value="ECO:0007669"/>
    <property type="project" value="TreeGrafter"/>
</dbReference>
<comment type="pathway">
    <text evidence="2">Protein modification; protein lipoylation via exogenous pathway; protein N(6)-(lipoyl)lysine from lipoate: step 2/2.</text>
</comment>
<comment type="function">
    <text evidence="1">Catalyzes both the ATP-dependent activation of exogenously supplied lipoate to lipoyl-AMP and the transfer of the activated lipoyl onto the lipoyl domains of lipoate-dependent enzymes.</text>
</comment>
<evidence type="ECO:0000259" key="5">
    <source>
        <dbReference type="PROSITE" id="PS51733"/>
    </source>
</evidence>
<dbReference type="UniPathway" id="UPA00537">
    <property type="reaction ID" value="UER00595"/>
</dbReference>
<dbReference type="NCBIfam" id="TIGR00545">
    <property type="entry name" value="lipoyltrans"/>
    <property type="match status" value="1"/>
</dbReference>
<accession>A0A550CRV1</accession>
<dbReference type="Proteomes" id="UP000320762">
    <property type="component" value="Unassembled WGS sequence"/>
</dbReference>
<feature type="domain" description="BPL/LPL catalytic" evidence="5">
    <location>
        <begin position="69"/>
        <end position="254"/>
    </location>
</feature>
<evidence type="ECO:0000313" key="6">
    <source>
        <dbReference type="EMBL" id="TRM67499.1"/>
    </source>
</evidence>
<comment type="similarity">
    <text evidence="3">Belongs to the LplA family.</text>
</comment>
<name>A0A550CRV1_9AGAR</name>
<sequence>MLWSSARQSTALRLHQIRILRASRCFSSTSSTRTSHAVLPPLHHSVYVSVSTDPYFNLTIEDWLFRKADPSRPLLFLYRNTPCVVLGRNQNPWKEINLAALRQTSIPFIRRRSGGGTVYHDLGNTNYSIHVPRTWFDRNVTSQIVLRAVLGMGVPDAVVNDRNDVCVGTDKVSGSAYKIVSSRAYHHGTMLISTQLKTLGNLLRSGKQDSMSTKGVASVPSPVCNLQLFNPSLSHQAFVDSMIREFQHEYGTTEEPCVVADSEKLKAAEYIRKGMEELPSWDWAYGQTPEFHYTVSKAFPWGEVSAVIRSKRGLILSCDVELKDSPLALDFTALDGVFRDQKYGFVDSGEADTVREQLTDRDGAESGDRRMEVYTWLREVMSER</sequence>
<evidence type="ECO:0000256" key="4">
    <source>
        <dbReference type="ARBA" id="ARBA00015925"/>
    </source>
</evidence>
<protein>
    <recommendedName>
        <fullName evidence="4">Putative lipoate-protein ligase A</fullName>
    </recommendedName>
</protein>
<comment type="caution">
    <text evidence="6">The sequence shown here is derived from an EMBL/GenBank/DDBJ whole genome shotgun (WGS) entry which is preliminary data.</text>
</comment>
<proteinExistence type="inferred from homology"/>
<dbReference type="PANTHER" id="PTHR12561">
    <property type="entry name" value="LIPOATE-PROTEIN LIGASE"/>
    <property type="match status" value="1"/>
</dbReference>
<dbReference type="PANTHER" id="PTHR12561:SF3">
    <property type="entry name" value="LIPOYLTRANSFERASE 1, MITOCHONDRIAL"/>
    <property type="match status" value="1"/>
</dbReference>
<evidence type="ECO:0000256" key="1">
    <source>
        <dbReference type="ARBA" id="ARBA00003253"/>
    </source>
</evidence>
<dbReference type="InterPro" id="IPR004562">
    <property type="entry name" value="LipoylTrfase_LipoateP_Ligase"/>
</dbReference>
<organism evidence="6 7">
    <name type="scientific">Schizophyllum amplum</name>
    <dbReference type="NCBI Taxonomy" id="97359"/>
    <lineage>
        <taxon>Eukaryota</taxon>
        <taxon>Fungi</taxon>
        <taxon>Dikarya</taxon>
        <taxon>Basidiomycota</taxon>
        <taxon>Agaricomycotina</taxon>
        <taxon>Agaricomycetes</taxon>
        <taxon>Agaricomycetidae</taxon>
        <taxon>Agaricales</taxon>
        <taxon>Schizophyllaceae</taxon>
        <taxon>Schizophyllum</taxon>
    </lineage>
</organism>
<dbReference type="Gene3D" id="3.30.930.10">
    <property type="entry name" value="Bira Bifunctional Protein, Domain 2"/>
    <property type="match status" value="1"/>
</dbReference>
<dbReference type="SUPFAM" id="SSF55681">
    <property type="entry name" value="Class II aaRS and biotin synthetases"/>
    <property type="match status" value="1"/>
</dbReference>
<dbReference type="PROSITE" id="PS51733">
    <property type="entry name" value="BPL_LPL_CATALYTIC"/>
    <property type="match status" value="1"/>
</dbReference>